<keyword evidence="3 9" id="KW-1003">Cell membrane</keyword>
<dbReference type="GO" id="GO:0009306">
    <property type="term" value="P:protein secretion"/>
    <property type="evidence" value="ECO:0007669"/>
    <property type="project" value="UniProtKB-UniRule"/>
</dbReference>
<dbReference type="EMBL" id="LGUG01000008">
    <property type="protein sequence ID" value="KON92757.1"/>
    <property type="molecule type" value="Genomic_DNA"/>
</dbReference>
<accession>A0A0D1WKP5</accession>
<dbReference type="GO" id="GO:0005886">
    <property type="term" value="C:plasma membrane"/>
    <property type="evidence" value="ECO:0007669"/>
    <property type="project" value="UniProtKB-SubCell"/>
</dbReference>
<dbReference type="OrthoDB" id="9813233at2"/>
<dbReference type="Proteomes" id="UP000037269">
    <property type="component" value="Unassembled WGS sequence"/>
</dbReference>
<evidence type="ECO:0000313" key="12">
    <source>
        <dbReference type="Proteomes" id="UP000037269"/>
    </source>
</evidence>
<evidence type="ECO:0000256" key="4">
    <source>
        <dbReference type="ARBA" id="ARBA00022692"/>
    </source>
</evidence>
<dbReference type="AlphaFoldDB" id="A0A0D1WKP5"/>
<dbReference type="GO" id="GO:0065002">
    <property type="term" value="P:intracellular protein transmembrane transport"/>
    <property type="evidence" value="ECO:0007669"/>
    <property type="project" value="UniProtKB-UniRule"/>
</dbReference>
<dbReference type="GO" id="GO:0043952">
    <property type="term" value="P:protein transport by the Sec complex"/>
    <property type="evidence" value="ECO:0007669"/>
    <property type="project" value="UniProtKB-UniRule"/>
</dbReference>
<dbReference type="HAMAP" id="MF_00422">
    <property type="entry name" value="SecE"/>
    <property type="match status" value="1"/>
</dbReference>
<keyword evidence="7 9" id="KW-0811">Translocation</keyword>
<evidence type="ECO:0000256" key="1">
    <source>
        <dbReference type="ARBA" id="ARBA00004370"/>
    </source>
</evidence>
<dbReference type="InterPro" id="IPR005807">
    <property type="entry name" value="SecE_bac"/>
</dbReference>
<dbReference type="EMBL" id="FNED01000044">
    <property type="protein sequence ID" value="SDK22476.1"/>
    <property type="molecule type" value="Genomic_DNA"/>
</dbReference>
<evidence type="ECO:0000256" key="2">
    <source>
        <dbReference type="ARBA" id="ARBA00022448"/>
    </source>
</evidence>
<dbReference type="NCBIfam" id="TIGR00964">
    <property type="entry name" value="secE_bact"/>
    <property type="match status" value="1"/>
</dbReference>
<proteinExistence type="inferred from homology"/>
<reference evidence="10 12" key="1">
    <citation type="submission" date="2015-07" db="EMBL/GenBank/DDBJ databases">
        <title>Fjat-14205 dsm 2895.</title>
        <authorList>
            <person name="Liu B."/>
            <person name="Wang J."/>
            <person name="Zhu Y."/>
            <person name="Liu G."/>
            <person name="Chen Q."/>
            <person name="Chen Z."/>
            <person name="Lan J."/>
            <person name="Che J."/>
            <person name="Ge C."/>
            <person name="Shi H."/>
            <person name="Pan Z."/>
            <person name="Liu X."/>
        </authorList>
    </citation>
    <scope>NUCLEOTIDE SEQUENCE [LARGE SCALE GENOMIC DNA]</scope>
    <source>
        <strain evidence="10 12">DSM 2895</strain>
    </source>
</reference>
<dbReference type="PANTHER" id="PTHR33910:SF1">
    <property type="entry name" value="PROTEIN TRANSLOCASE SUBUNIT SECE"/>
    <property type="match status" value="1"/>
</dbReference>
<evidence type="ECO:0000313" key="10">
    <source>
        <dbReference type="EMBL" id="KON92757.1"/>
    </source>
</evidence>
<dbReference type="InterPro" id="IPR001901">
    <property type="entry name" value="Translocase_SecE/Sec61-g"/>
</dbReference>
<dbReference type="Pfam" id="PF00584">
    <property type="entry name" value="SecE"/>
    <property type="match status" value="1"/>
</dbReference>
<keyword evidence="2 9" id="KW-0813">Transport</keyword>
<evidence type="ECO:0000256" key="6">
    <source>
        <dbReference type="ARBA" id="ARBA00022989"/>
    </source>
</evidence>
<evidence type="ECO:0000256" key="8">
    <source>
        <dbReference type="ARBA" id="ARBA00023136"/>
    </source>
</evidence>
<keyword evidence="6 9" id="KW-1133">Transmembrane helix</keyword>
<gene>
    <name evidence="9" type="primary">secE</name>
    <name evidence="10" type="ORF">AF333_26900</name>
    <name evidence="11" type="ORF">SAMN04487909_14421</name>
</gene>
<organism evidence="10 12">
    <name type="scientific">Aneurinibacillus migulanus</name>
    <name type="common">Bacillus migulanus</name>
    <dbReference type="NCBI Taxonomy" id="47500"/>
    <lineage>
        <taxon>Bacteria</taxon>
        <taxon>Bacillati</taxon>
        <taxon>Bacillota</taxon>
        <taxon>Bacilli</taxon>
        <taxon>Bacillales</taxon>
        <taxon>Paenibacillaceae</taxon>
        <taxon>Aneurinibacillus group</taxon>
        <taxon>Aneurinibacillus</taxon>
    </lineage>
</organism>
<keyword evidence="12" id="KW-1185">Reference proteome</keyword>
<dbReference type="Proteomes" id="UP000182836">
    <property type="component" value="Unassembled WGS sequence"/>
</dbReference>
<keyword evidence="4 9" id="KW-0812">Transmembrane</keyword>
<evidence type="ECO:0000256" key="7">
    <source>
        <dbReference type="ARBA" id="ARBA00023010"/>
    </source>
</evidence>
<comment type="similarity">
    <text evidence="9">Belongs to the SecE/SEC61-gamma family.</text>
</comment>
<comment type="subcellular location">
    <subcellularLocation>
        <location evidence="9">Cell membrane</location>
        <topology evidence="9">Single-pass membrane protein</topology>
    </subcellularLocation>
    <subcellularLocation>
        <location evidence="1">Membrane</location>
    </subcellularLocation>
</comment>
<protein>
    <recommendedName>
        <fullName evidence="9">Protein translocase subunit SecE</fullName>
    </recommendedName>
</protein>
<reference evidence="11 13" key="2">
    <citation type="submission" date="2016-10" db="EMBL/GenBank/DDBJ databases">
        <authorList>
            <person name="de Groot N.N."/>
        </authorList>
    </citation>
    <scope>NUCLEOTIDE SEQUENCE [LARGE SCALE GENOMIC DNA]</scope>
    <source>
        <strain evidence="11 13">DSM 2895</strain>
    </source>
</reference>
<keyword evidence="8 9" id="KW-0472">Membrane</keyword>
<comment type="function">
    <text evidence="9">Essential subunit of the Sec protein translocation channel SecYEG. Clamps together the 2 halves of SecY. May contact the channel plug during translocation.</text>
</comment>
<dbReference type="GO" id="GO:0006605">
    <property type="term" value="P:protein targeting"/>
    <property type="evidence" value="ECO:0007669"/>
    <property type="project" value="UniProtKB-UniRule"/>
</dbReference>
<dbReference type="InterPro" id="IPR038379">
    <property type="entry name" value="SecE_sf"/>
</dbReference>
<dbReference type="STRING" id="47500.AF333_26900"/>
<dbReference type="PATRIC" id="fig|47500.8.peg.572"/>
<dbReference type="RefSeq" id="WP_043063762.1">
    <property type="nucleotide sequence ID" value="NZ_BJOA01000146.1"/>
</dbReference>
<evidence type="ECO:0000256" key="9">
    <source>
        <dbReference type="HAMAP-Rule" id="MF_00422"/>
    </source>
</evidence>
<evidence type="ECO:0000313" key="13">
    <source>
        <dbReference type="Proteomes" id="UP000182836"/>
    </source>
</evidence>
<name>A0A0D1WKP5_ANEMI</name>
<dbReference type="PROSITE" id="PS01067">
    <property type="entry name" value="SECE_SEC61G"/>
    <property type="match status" value="1"/>
</dbReference>
<dbReference type="GO" id="GO:0008320">
    <property type="term" value="F:protein transmembrane transporter activity"/>
    <property type="evidence" value="ECO:0007669"/>
    <property type="project" value="UniProtKB-UniRule"/>
</dbReference>
<comment type="subunit">
    <text evidence="9">Component of the Sec protein translocase complex. Heterotrimer consisting of SecY, SecE and SecG subunits. The heterotrimers can form oligomers, although 1 heterotrimer is thought to be able to translocate proteins. Interacts with the ribosome. Interacts with SecDF, and other proteins may be involved. Interacts with SecA.</text>
</comment>
<dbReference type="Gene3D" id="1.20.5.1030">
    <property type="entry name" value="Preprotein translocase secy subunit"/>
    <property type="match status" value="1"/>
</dbReference>
<evidence type="ECO:0000313" key="11">
    <source>
        <dbReference type="EMBL" id="SDK22476.1"/>
    </source>
</evidence>
<keyword evidence="5 9" id="KW-0653">Protein transport</keyword>
<evidence type="ECO:0000256" key="5">
    <source>
        <dbReference type="ARBA" id="ARBA00022927"/>
    </source>
</evidence>
<dbReference type="PANTHER" id="PTHR33910">
    <property type="entry name" value="PROTEIN TRANSLOCASE SUBUNIT SECE"/>
    <property type="match status" value="1"/>
</dbReference>
<sequence>MSFIDKLKRGPAFLKEAWTELRKVTWPTRKELVSYTTVVLVTVTLIAIFFAVIDLGISQLLELILKTGK</sequence>
<evidence type="ECO:0000256" key="3">
    <source>
        <dbReference type="ARBA" id="ARBA00022475"/>
    </source>
</evidence>
<dbReference type="GeneID" id="42308758"/>
<feature type="transmembrane region" description="Helical" evidence="9">
    <location>
        <begin position="32"/>
        <end position="53"/>
    </location>
</feature>